<accession>A0A182NMN9</accession>
<evidence type="ECO:0000313" key="3">
    <source>
        <dbReference type="Proteomes" id="UP000075884"/>
    </source>
</evidence>
<organism evidence="2 3">
    <name type="scientific">Anopheles dirus</name>
    <dbReference type="NCBI Taxonomy" id="7168"/>
    <lineage>
        <taxon>Eukaryota</taxon>
        <taxon>Metazoa</taxon>
        <taxon>Ecdysozoa</taxon>
        <taxon>Arthropoda</taxon>
        <taxon>Hexapoda</taxon>
        <taxon>Insecta</taxon>
        <taxon>Pterygota</taxon>
        <taxon>Neoptera</taxon>
        <taxon>Endopterygota</taxon>
        <taxon>Diptera</taxon>
        <taxon>Nematocera</taxon>
        <taxon>Culicoidea</taxon>
        <taxon>Culicidae</taxon>
        <taxon>Anophelinae</taxon>
        <taxon>Anopheles</taxon>
    </lineage>
</organism>
<reference evidence="3" key="1">
    <citation type="submission" date="2013-03" db="EMBL/GenBank/DDBJ databases">
        <title>The Genome Sequence of Anopheles dirus WRAIR2.</title>
        <authorList>
            <consortium name="The Broad Institute Genomics Platform"/>
            <person name="Neafsey D.E."/>
            <person name="Walton C."/>
            <person name="Walker B."/>
            <person name="Young S.K."/>
            <person name="Zeng Q."/>
            <person name="Gargeya S."/>
            <person name="Fitzgerald M."/>
            <person name="Haas B."/>
            <person name="Abouelleil A."/>
            <person name="Allen A.W."/>
            <person name="Alvarado L."/>
            <person name="Arachchi H.M."/>
            <person name="Berlin A.M."/>
            <person name="Chapman S.B."/>
            <person name="Gainer-Dewar J."/>
            <person name="Goldberg J."/>
            <person name="Griggs A."/>
            <person name="Gujja S."/>
            <person name="Hansen M."/>
            <person name="Howarth C."/>
            <person name="Imamovic A."/>
            <person name="Ireland A."/>
            <person name="Larimer J."/>
            <person name="McCowan C."/>
            <person name="Murphy C."/>
            <person name="Pearson M."/>
            <person name="Poon T.W."/>
            <person name="Priest M."/>
            <person name="Roberts A."/>
            <person name="Saif S."/>
            <person name="Shea T."/>
            <person name="Sisk P."/>
            <person name="Sykes S."/>
            <person name="Wortman J."/>
            <person name="Nusbaum C."/>
            <person name="Birren B."/>
        </authorList>
    </citation>
    <scope>NUCLEOTIDE SEQUENCE [LARGE SCALE GENOMIC DNA]</scope>
    <source>
        <strain evidence="3">WRAIR2</strain>
    </source>
</reference>
<reference evidence="2" key="2">
    <citation type="submission" date="2020-05" db="UniProtKB">
        <authorList>
            <consortium name="EnsemblMetazoa"/>
        </authorList>
    </citation>
    <scope>IDENTIFICATION</scope>
    <source>
        <strain evidence="2">WRAIR2</strain>
    </source>
</reference>
<name>A0A182NMN9_9DIPT</name>
<feature type="transmembrane region" description="Helical" evidence="1">
    <location>
        <begin position="77"/>
        <end position="103"/>
    </location>
</feature>
<dbReference type="EnsemblMetazoa" id="ADIR008924-RA">
    <property type="protein sequence ID" value="ADIR008924-PA"/>
    <property type="gene ID" value="ADIR008924"/>
</dbReference>
<sequence length="135" mass="15231">MAEEIPLQEFRNRNGDRRDSDHRDLSIRRRSIDSGDREDHNPKIDVNSIAGLVTILSVNFHQLESLVQVGPEWGFKFWLNIVLVAVSIACVYWTSFGLMVAIFSANLTLQIFDDVDTRCSILLNQALPPSSNSSV</sequence>
<dbReference type="Proteomes" id="UP000075884">
    <property type="component" value="Unassembled WGS sequence"/>
</dbReference>
<evidence type="ECO:0000313" key="2">
    <source>
        <dbReference type="EnsemblMetazoa" id="ADIR008924-PA"/>
    </source>
</evidence>
<protein>
    <submittedName>
        <fullName evidence="2">Uncharacterized protein</fullName>
    </submittedName>
</protein>
<proteinExistence type="predicted"/>
<dbReference type="AlphaFoldDB" id="A0A182NMN9"/>
<keyword evidence="3" id="KW-1185">Reference proteome</keyword>
<keyword evidence="1" id="KW-0812">Transmembrane</keyword>
<evidence type="ECO:0000256" key="1">
    <source>
        <dbReference type="SAM" id="Phobius"/>
    </source>
</evidence>
<keyword evidence="1" id="KW-0472">Membrane</keyword>
<dbReference type="VEuPathDB" id="VectorBase:ADIR008924"/>
<keyword evidence="1" id="KW-1133">Transmembrane helix</keyword>